<reference evidence="1 2" key="1">
    <citation type="submission" date="2022-10" db="EMBL/GenBank/DDBJ databases">
        <title>Luteolibacter flavescens strain MCCC 1K03193, whole genome shotgun sequencing project.</title>
        <authorList>
            <person name="Zhao G."/>
            <person name="Shen L."/>
        </authorList>
    </citation>
    <scope>NUCLEOTIDE SEQUENCE [LARGE SCALE GENOMIC DNA]</scope>
    <source>
        <strain evidence="1 2">MCCC 1K03193</strain>
    </source>
</reference>
<evidence type="ECO:0000313" key="2">
    <source>
        <dbReference type="Proteomes" id="UP001207930"/>
    </source>
</evidence>
<organism evidence="1 2">
    <name type="scientific">Luteolibacter flavescens</name>
    <dbReference type="NCBI Taxonomy" id="1859460"/>
    <lineage>
        <taxon>Bacteria</taxon>
        <taxon>Pseudomonadati</taxon>
        <taxon>Verrucomicrobiota</taxon>
        <taxon>Verrucomicrobiia</taxon>
        <taxon>Verrucomicrobiales</taxon>
        <taxon>Verrucomicrobiaceae</taxon>
        <taxon>Luteolibacter</taxon>
    </lineage>
</organism>
<protein>
    <submittedName>
        <fullName evidence="1">Uncharacterized protein</fullName>
    </submittedName>
</protein>
<dbReference type="Proteomes" id="UP001207930">
    <property type="component" value="Unassembled WGS sequence"/>
</dbReference>
<evidence type="ECO:0000313" key="1">
    <source>
        <dbReference type="EMBL" id="MCW1884873.1"/>
    </source>
</evidence>
<comment type="caution">
    <text evidence="1">The sequence shown here is derived from an EMBL/GenBank/DDBJ whole genome shotgun (WGS) entry which is preliminary data.</text>
</comment>
<accession>A0ABT3FMS4</accession>
<gene>
    <name evidence="1" type="ORF">OKA04_09045</name>
</gene>
<sequence length="52" mass="5612">MKAPRIDDHGQYAAVEGGRTIRVFTSIDNRLMLGDFHAKIAGFAAKQPPAGD</sequence>
<keyword evidence="2" id="KW-1185">Reference proteome</keyword>
<proteinExistence type="predicted"/>
<dbReference type="RefSeq" id="WP_264500830.1">
    <property type="nucleotide sequence ID" value="NZ_JAPDDS010000004.1"/>
</dbReference>
<dbReference type="EMBL" id="JAPDDS010000004">
    <property type="protein sequence ID" value="MCW1884873.1"/>
    <property type="molecule type" value="Genomic_DNA"/>
</dbReference>
<name>A0ABT3FMS4_9BACT</name>